<feature type="transmembrane region" description="Helical" evidence="1">
    <location>
        <begin position="33"/>
        <end position="52"/>
    </location>
</feature>
<keyword evidence="1" id="KW-1133">Transmembrane helix</keyword>
<keyword evidence="3" id="KW-1185">Reference proteome</keyword>
<proteinExistence type="predicted"/>
<reference evidence="2 3" key="1">
    <citation type="submission" date="2024-11" db="EMBL/GenBank/DDBJ databases">
        <authorList>
            <person name="Mikucki A.G."/>
            <person name="Kahler C.M."/>
        </authorList>
    </citation>
    <scope>NUCLEOTIDE SEQUENCE [LARGE SCALE GENOMIC DNA]</scope>
    <source>
        <strain evidence="2 3">EXNM717</strain>
    </source>
</reference>
<accession>A0ABW8Q5I2</accession>
<gene>
    <name evidence="2" type="ORF">ACI43T_07555</name>
</gene>
<feature type="transmembrane region" description="Helical" evidence="1">
    <location>
        <begin position="7"/>
        <end position="27"/>
    </location>
</feature>
<organism evidence="2 3">
    <name type="scientific">Neisseria oralis</name>
    <dbReference type="NCBI Taxonomy" id="1107316"/>
    <lineage>
        <taxon>Bacteria</taxon>
        <taxon>Pseudomonadati</taxon>
        <taxon>Pseudomonadota</taxon>
        <taxon>Betaproteobacteria</taxon>
        <taxon>Neisseriales</taxon>
        <taxon>Neisseriaceae</taxon>
        <taxon>Neisseria</taxon>
    </lineage>
</organism>
<sequence length="73" mass="8618">MKKFTRFILGTALFYFVFSFAALYFFIVNDFVWSLMVSLISTVIFVPANIALQRFLNGNRFSRPVRPRRQSDK</sequence>
<dbReference type="RefSeq" id="WP_405386256.1">
    <property type="nucleotide sequence ID" value="NZ_JBJGEB010000006.1"/>
</dbReference>
<dbReference type="Proteomes" id="UP001621964">
    <property type="component" value="Unassembled WGS sequence"/>
</dbReference>
<protein>
    <submittedName>
        <fullName evidence="2">Uncharacterized protein</fullName>
    </submittedName>
</protein>
<name>A0ABW8Q5I2_9NEIS</name>
<evidence type="ECO:0000256" key="1">
    <source>
        <dbReference type="SAM" id="Phobius"/>
    </source>
</evidence>
<evidence type="ECO:0000313" key="2">
    <source>
        <dbReference type="EMBL" id="MFK7642353.1"/>
    </source>
</evidence>
<comment type="caution">
    <text evidence="2">The sequence shown here is derived from an EMBL/GenBank/DDBJ whole genome shotgun (WGS) entry which is preliminary data.</text>
</comment>
<evidence type="ECO:0000313" key="3">
    <source>
        <dbReference type="Proteomes" id="UP001621964"/>
    </source>
</evidence>
<keyword evidence="1" id="KW-0472">Membrane</keyword>
<keyword evidence="1" id="KW-0812">Transmembrane</keyword>
<dbReference type="EMBL" id="JBJGEB010000006">
    <property type="protein sequence ID" value="MFK7642353.1"/>
    <property type="molecule type" value="Genomic_DNA"/>
</dbReference>